<accession>A0A7D9DVX6</accession>
<evidence type="ECO:0000313" key="2">
    <source>
        <dbReference type="Proteomes" id="UP001152795"/>
    </source>
</evidence>
<gene>
    <name evidence="1" type="ORF">PACLA_8A074680</name>
</gene>
<keyword evidence="2" id="KW-1185">Reference proteome</keyword>
<evidence type="ECO:0000313" key="1">
    <source>
        <dbReference type="EMBL" id="CAB3995395.1"/>
    </source>
</evidence>
<reference evidence="1" key="1">
    <citation type="submission" date="2020-04" db="EMBL/GenBank/DDBJ databases">
        <authorList>
            <person name="Alioto T."/>
            <person name="Alioto T."/>
            <person name="Gomez Garrido J."/>
        </authorList>
    </citation>
    <scope>NUCLEOTIDE SEQUENCE</scope>
    <source>
        <strain evidence="1">A484AB</strain>
    </source>
</reference>
<sequence>MAKRQQAKVFAERSLLKRKVPRRVSSIVKKFPNIGKDIEDFVRNKRCGADSWRRTGVATFDGNRKRGPKASFRSIQEYLQNKYNTKIGYGTIVQMCVVRNRRKLSAKRYKGEAKTSSKSSYPDQWRFLY</sequence>
<comment type="caution">
    <text evidence="1">The sequence shown here is derived from an EMBL/GenBank/DDBJ whole genome shotgun (WGS) entry which is preliminary data.</text>
</comment>
<dbReference type="AlphaFoldDB" id="A0A7D9DVX6"/>
<dbReference type="EMBL" id="CACRXK020002657">
    <property type="protein sequence ID" value="CAB3995395.1"/>
    <property type="molecule type" value="Genomic_DNA"/>
</dbReference>
<protein>
    <submittedName>
        <fullName evidence="1">Uncharacterized protein</fullName>
    </submittedName>
</protein>
<proteinExistence type="predicted"/>
<dbReference type="Proteomes" id="UP001152795">
    <property type="component" value="Unassembled WGS sequence"/>
</dbReference>
<feature type="non-terminal residue" evidence="1">
    <location>
        <position position="1"/>
    </location>
</feature>
<name>A0A7D9DVX6_PARCT</name>
<organism evidence="1 2">
    <name type="scientific">Paramuricea clavata</name>
    <name type="common">Red gorgonian</name>
    <name type="synonym">Violescent sea-whip</name>
    <dbReference type="NCBI Taxonomy" id="317549"/>
    <lineage>
        <taxon>Eukaryota</taxon>
        <taxon>Metazoa</taxon>
        <taxon>Cnidaria</taxon>
        <taxon>Anthozoa</taxon>
        <taxon>Octocorallia</taxon>
        <taxon>Malacalcyonacea</taxon>
        <taxon>Plexauridae</taxon>
        <taxon>Paramuricea</taxon>
    </lineage>
</organism>